<name>A0A327WSF5_9GAMM</name>
<accession>A0A327WSF5</accession>
<keyword evidence="1" id="KW-0472">Membrane</keyword>
<comment type="caution">
    <text evidence="2">The sequence shown here is derived from an EMBL/GenBank/DDBJ whole genome shotgun (WGS) entry which is preliminary data.</text>
</comment>
<sequence>MIWWASAAWLVLPALSIISMTGLVLLLRSAFNIAKTKSHHPKAMQ</sequence>
<dbReference type="AlphaFoldDB" id="A0A327WSF5"/>
<proteinExistence type="predicted"/>
<reference evidence="2 3" key="1">
    <citation type="submission" date="2018-06" db="EMBL/GenBank/DDBJ databases">
        <title>Genomic Encyclopedia of Type Strains, Phase III (KMG-III): the genomes of soil and plant-associated and newly described type strains.</title>
        <authorList>
            <person name="Whitman W."/>
        </authorList>
    </citation>
    <scope>NUCLEOTIDE SEQUENCE [LARGE SCALE GENOMIC DNA]</scope>
    <source>
        <strain evidence="2 3">CGMCC 1.15366</strain>
    </source>
</reference>
<evidence type="ECO:0000313" key="2">
    <source>
        <dbReference type="EMBL" id="RAJ95290.1"/>
    </source>
</evidence>
<organism evidence="2 3">
    <name type="scientific">Aliidiomarina maris</name>
    <dbReference type="NCBI Taxonomy" id="531312"/>
    <lineage>
        <taxon>Bacteria</taxon>
        <taxon>Pseudomonadati</taxon>
        <taxon>Pseudomonadota</taxon>
        <taxon>Gammaproteobacteria</taxon>
        <taxon>Alteromonadales</taxon>
        <taxon>Idiomarinaceae</taxon>
        <taxon>Aliidiomarina</taxon>
    </lineage>
</organism>
<protein>
    <submittedName>
        <fullName evidence="2">Uncharacterized protein</fullName>
    </submittedName>
</protein>
<evidence type="ECO:0000313" key="3">
    <source>
        <dbReference type="Proteomes" id="UP000249203"/>
    </source>
</evidence>
<dbReference type="EMBL" id="QLMD01000011">
    <property type="protein sequence ID" value="RAJ95290.1"/>
    <property type="molecule type" value="Genomic_DNA"/>
</dbReference>
<evidence type="ECO:0000256" key="1">
    <source>
        <dbReference type="SAM" id="Phobius"/>
    </source>
</evidence>
<gene>
    <name evidence="2" type="ORF">B0I24_11176</name>
</gene>
<keyword evidence="1" id="KW-0812">Transmembrane</keyword>
<keyword evidence="1" id="KW-1133">Transmembrane helix</keyword>
<dbReference type="Proteomes" id="UP000249203">
    <property type="component" value="Unassembled WGS sequence"/>
</dbReference>
<feature type="transmembrane region" description="Helical" evidence="1">
    <location>
        <begin position="6"/>
        <end position="27"/>
    </location>
</feature>